<evidence type="ECO:0000313" key="2">
    <source>
        <dbReference type="EMBL" id="HGN36463.1"/>
    </source>
</evidence>
<evidence type="ECO:0000313" key="3">
    <source>
        <dbReference type="EMBL" id="HGQ18521.1"/>
    </source>
</evidence>
<comment type="caution">
    <text evidence="3">The sequence shown here is derived from an EMBL/GenBank/DDBJ whole genome shotgun (WGS) entry which is preliminary data.</text>
</comment>
<gene>
    <name evidence="2" type="ORF">ENT87_02800</name>
    <name evidence="3" type="ORF">ENU30_06065</name>
</gene>
<organism evidence="3">
    <name type="scientific">Ignisphaera aggregans</name>
    <dbReference type="NCBI Taxonomy" id="334771"/>
    <lineage>
        <taxon>Archaea</taxon>
        <taxon>Thermoproteota</taxon>
        <taxon>Thermoprotei</taxon>
        <taxon>Desulfurococcales</taxon>
        <taxon>Desulfurococcaceae</taxon>
        <taxon>Ignisphaera</taxon>
    </lineage>
</organism>
<sequence length="71" mass="8108">MQERPAICGSFKSTSIEELRRILKLQGWLYCVNCRKAIYDERELEEHVKQHLVAPGIVLDEAIAEEAHAGD</sequence>
<evidence type="ECO:0000259" key="1">
    <source>
        <dbReference type="PROSITE" id="PS00028"/>
    </source>
</evidence>
<dbReference type="EMBL" id="DTAI01000081">
    <property type="protein sequence ID" value="HGN36463.1"/>
    <property type="molecule type" value="Genomic_DNA"/>
</dbReference>
<name>A0A7J3JRA1_9CREN</name>
<proteinExistence type="predicted"/>
<reference evidence="3" key="1">
    <citation type="journal article" date="2020" name="mSystems">
        <title>Genome- and Community-Level Interaction Insights into Carbon Utilization and Element Cycling Functions of Hydrothermarchaeota in Hydrothermal Sediment.</title>
        <authorList>
            <person name="Zhou Z."/>
            <person name="Liu Y."/>
            <person name="Xu W."/>
            <person name="Pan J."/>
            <person name="Luo Z.H."/>
            <person name="Li M."/>
        </authorList>
    </citation>
    <scope>NUCLEOTIDE SEQUENCE [LARGE SCALE GENOMIC DNA]</scope>
    <source>
        <strain evidence="2">SpSt-618</strain>
        <strain evidence="3">SpSt-657</strain>
    </source>
</reference>
<dbReference type="InterPro" id="IPR013087">
    <property type="entry name" value="Znf_C2H2_type"/>
</dbReference>
<dbReference type="EMBL" id="DTBZ01000114">
    <property type="protein sequence ID" value="HGQ18521.1"/>
    <property type="molecule type" value="Genomic_DNA"/>
</dbReference>
<feature type="domain" description="C2H2-type" evidence="1">
    <location>
        <begin position="31"/>
        <end position="51"/>
    </location>
</feature>
<dbReference type="PROSITE" id="PS00028">
    <property type="entry name" value="ZINC_FINGER_C2H2_1"/>
    <property type="match status" value="1"/>
</dbReference>
<protein>
    <recommendedName>
        <fullName evidence="1">C2H2-type domain-containing protein</fullName>
    </recommendedName>
</protein>
<dbReference type="AlphaFoldDB" id="A0A7J3JRA1"/>
<accession>A0A7J3JRA1</accession>